<accession>R0KES7</accession>
<dbReference type="AlphaFoldDB" id="R0KES7"/>
<keyword evidence="3" id="KW-1185">Reference proteome</keyword>
<evidence type="ECO:0000313" key="3">
    <source>
        <dbReference type="Proteomes" id="UP000296049"/>
    </source>
</evidence>
<proteinExistence type="predicted"/>
<feature type="region of interest" description="Disordered" evidence="1">
    <location>
        <begin position="1"/>
        <end position="28"/>
    </location>
</feature>
<evidence type="ECO:0000256" key="1">
    <source>
        <dbReference type="SAM" id="MobiDB-lite"/>
    </source>
</evidence>
<reference evidence="3" key="1">
    <citation type="journal article" date="2013" name="Nat. Genet.">
        <title>The duck genome and transcriptome provide insight into an avian influenza virus reservoir species.</title>
        <authorList>
            <person name="Huang Y."/>
            <person name="Li Y."/>
            <person name="Burt D.W."/>
            <person name="Chen H."/>
            <person name="Zhang Y."/>
            <person name="Qian W."/>
            <person name="Kim H."/>
            <person name="Gan S."/>
            <person name="Zhao Y."/>
            <person name="Li J."/>
            <person name="Yi K."/>
            <person name="Feng H."/>
            <person name="Zhu P."/>
            <person name="Li B."/>
            <person name="Liu Q."/>
            <person name="Fairley S."/>
            <person name="Magor K.E."/>
            <person name="Du Z."/>
            <person name="Hu X."/>
            <person name="Goodman L."/>
            <person name="Tafer H."/>
            <person name="Vignal A."/>
            <person name="Lee T."/>
            <person name="Kim K.W."/>
            <person name="Sheng Z."/>
            <person name="An Y."/>
            <person name="Searle S."/>
            <person name="Herrero J."/>
            <person name="Groenen M.A."/>
            <person name="Crooijmans R.P."/>
            <person name="Faraut T."/>
            <person name="Cai Q."/>
            <person name="Webster R.G."/>
            <person name="Aldridge J.R."/>
            <person name="Warren W.C."/>
            <person name="Bartschat S."/>
            <person name="Kehr S."/>
            <person name="Marz M."/>
            <person name="Stadler P.F."/>
            <person name="Smith J."/>
            <person name="Kraus R.H."/>
            <person name="Zhao Y."/>
            <person name="Ren L."/>
            <person name="Fei J."/>
            <person name="Morisson M."/>
            <person name="Kaiser P."/>
            <person name="Griffin D.K."/>
            <person name="Rao M."/>
            <person name="Pitel F."/>
            <person name="Wang J."/>
            <person name="Li N."/>
        </authorList>
    </citation>
    <scope>NUCLEOTIDE SEQUENCE [LARGE SCALE GENOMIC DNA]</scope>
</reference>
<protein>
    <submittedName>
        <fullName evidence="2">Uncharacterized protein</fullName>
    </submittedName>
</protein>
<name>R0KES7_ANAPL</name>
<feature type="region of interest" description="Disordered" evidence="1">
    <location>
        <begin position="76"/>
        <end position="114"/>
    </location>
</feature>
<feature type="compositionally biased region" description="Low complexity" evidence="1">
    <location>
        <begin position="7"/>
        <end position="21"/>
    </location>
</feature>
<dbReference type="EMBL" id="KB742437">
    <property type="protein sequence ID" value="EOB08572.1"/>
    <property type="molecule type" value="Genomic_DNA"/>
</dbReference>
<gene>
    <name evidence="2" type="ORF">Anapl_09883</name>
</gene>
<organism evidence="2 3">
    <name type="scientific">Anas platyrhynchos</name>
    <name type="common">Mallard</name>
    <name type="synonym">Anas boschas</name>
    <dbReference type="NCBI Taxonomy" id="8839"/>
    <lineage>
        <taxon>Eukaryota</taxon>
        <taxon>Metazoa</taxon>
        <taxon>Chordata</taxon>
        <taxon>Craniata</taxon>
        <taxon>Vertebrata</taxon>
        <taxon>Euteleostomi</taxon>
        <taxon>Archelosauria</taxon>
        <taxon>Archosauria</taxon>
        <taxon>Dinosauria</taxon>
        <taxon>Saurischia</taxon>
        <taxon>Theropoda</taxon>
        <taxon>Coelurosauria</taxon>
        <taxon>Aves</taxon>
        <taxon>Neognathae</taxon>
        <taxon>Galloanserae</taxon>
        <taxon>Anseriformes</taxon>
        <taxon>Anatidae</taxon>
        <taxon>Anatinae</taxon>
        <taxon>Anas</taxon>
    </lineage>
</organism>
<sequence>MASFTSAGGDPAGGTQPPAGGTYPNTCQRAEKGPVFAETRICPLPRLPQKEVLLSALVANLAGNVNTHPSCATLSPSLRTPGPPLGQAAALAEATDEHPGDTALLQGPQHRATK</sequence>
<dbReference type="Proteomes" id="UP000296049">
    <property type="component" value="Unassembled WGS sequence"/>
</dbReference>
<evidence type="ECO:0000313" key="2">
    <source>
        <dbReference type="EMBL" id="EOB08572.1"/>
    </source>
</evidence>